<evidence type="ECO:0000256" key="2">
    <source>
        <dbReference type="ARBA" id="ARBA00012865"/>
    </source>
</evidence>
<keyword evidence="5 6" id="KW-0046">Antibiotic resistance</keyword>
<evidence type="ECO:0000256" key="1">
    <source>
        <dbReference type="ARBA" id="ARBA00009009"/>
    </source>
</evidence>
<evidence type="ECO:0000259" key="8">
    <source>
        <dbReference type="Pfam" id="PF13354"/>
    </source>
</evidence>
<dbReference type="EMBL" id="BJMN01000005">
    <property type="protein sequence ID" value="GEB55067.1"/>
    <property type="molecule type" value="Genomic_DNA"/>
</dbReference>
<dbReference type="PANTHER" id="PTHR35333">
    <property type="entry name" value="BETA-LACTAMASE"/>
    <property type="match status" value="1"/>
</dbReference>
<dbReference type="Gene3D" id="3.40.710.10">
    <property type="entry name" value="DD-peptidase/beta-lactamase superfamily"/>
    <property type="match status" value="1"/>
</dbReference>
<evidence type="ECO:0000313" key="10">
    <source>
        <dbReference type="Proteomes" id="UP000315226"/>
    </source>
</evidence>
<dbReference type="PROSITE" id="PS51318">
    <property type="entry name" value="TAT"/>
    <property type="match status" value="1"/>
</dbReference>
<evidence type="ECO:0000313" key="9">
    <source>
        <dbReference type="EMBL" id="GEB55067.1"/>
    </source>
</evidence>
<feature type="domain" description="Beta-lactamase class A catalytic" evidence="8">
    <location>
        <begin position="64"/>
        <end position="285"/>
    </location>
</feature>
<dbReference type="Proteomes" id="UP000315226">
    <property type="component" value="Unassembled WGS sequence"/>
</dbReference>
<dbReference type="EC" id="3.5.2.6" evidence="2 6"/>
<evidence type="ECO:0000256" key="7">
    <source>
        <dbReference type="SAM" id="SignalP"/>
    </source>
</evidence>
<dbReference type="GO" id="GO:0046677">
    <property type="term" value="P:response to antibiotic"/>
    <property type="evidence" value="ECO:0007669"/>
    <property type="project" value="UniProtKB-UniRule"/>
</dbReference>
<keyword evidence="10" id="KW-1185">Reference proteome</keyword>
<dbReference type="PROSITE" id="PS00146">
    <property type="entry name" value="BETA_LACTAMASE_A"/>
    <property type="match status" value="1"/>
</dbReference>
<dbReference type="InterPro" id="IPR006311">
    <property type="entry name" value="TAT_signal"/>
</dbReference>
<evidence type="ECO:0000256" key="6">
    <source>
        <dbReference type="RuleBase" id="RU361140"/>
    </source>
</evidence>
<organism evidence="9 10">
    <name type="scientific">Streptomyces gardneri</name>
    <dbReference type="NCBI Taxonomy" id="66892"/>
    <lineage>
        <taxon>Bacteria</taxon>
        <taxon>Bacillati</taxon>
        <taxon>Actinomycetota</taxon>
        <taxon>Actinomycetes</taxon>
        <taxon>Kitasatosporales</taxon>
        <taxon>Streptomycetaceae</taxon>
        <taxon>Streptomyces</taxon>
    </lineage>
</organism>
<gene>
    <name evidence="9" type="primary">blaA</name>
    <name evidence="9" type="ORF">SGA01_06720</name>
</gene>
<evidence type="ECO:0000256" key="3">
    <source>
        <dbReference type="ARBA" id="ARBA00018879"/>
    </source>
</evidence>
<dbReference type="PRINTS" id="PR00118">
    <property type="entry name" value="BLACTAMASEA"/>
</dbReference>
<dbReference type="InterPro" id="IPR012338">
    <property type="entry name" value="Beta-lactam/transpept-like"/>
</dbReference>
<dbReference type="Pfam" id="PF13354">
    <property type="entry name" value="Beta-lactamase2"/>
    <property type="match status" value="1"/>
</dbReference>
<comment type="similarity">
    <text evidence="1 6">Belongs to the class-A beta-lactamase family.</text>
</comment>
<dbReference type="SUPFAM" id="SSF56601">
    <property type="entry name" value="beta-lactamase/transpeptidase-like"/>
    <property type="match status" value="1"/>
</dbReference>
<sequence length="312" mass="33259">MSIRPTASRTSTTAPHPSRRTALALGAGTALASLLPLAGTAHASTGRLTGRLRELEKEHSARLGVFAHDVRTGRSVAYRADERFPMCSVFKTLAVAAVLRDLDHDGSFLAKRIRYTAAYVERSGFSPRTGLPENLAHGMTVAGLCDVTLRYSDNAAANLLLRELGGPTAVTRFARSIGDGVTRLDRWEPELNSGEPWRDTDITTPRAIGRTYGRLVLGTALTPRDRDRLTGWMLANTTSGERFRKGLPADWILADKTGGGRYGGNNDVGVAWPPTGGPVLLAVLTAKPEEDAAADNPLVAGAAALVAAELRP</sequence>
<dbReference type="GO" id="GO:0030655">
    <property type="term" value="P:beta-lactam antibiotic catabolic process"/>
    <property type="evidence" value="ECO:0007669"/>
    <property type="project" value="InterPro"/>
</dbReference>
<keyword evidence="4 6" id="KW-0378">Hydrolase</keyword>
<protein>
    <recommendedName>
        <fullName evidence="3 6">Beta-lactamase</fullName>
        <ecNumber evidence="2 6">3.5.2.6</ecNumber>
    </recommendedName>
</protein>
<proteinExistence type="inferred from homology"/>
<reference evidence="9 10" key="1">
    <citation type="submission" date="2019-06" db="EMBL/GenBank/DDBJ databases">
        <title>Whole genome shotgun sequence of Streptomyces gardneri NBRC 12865.</title>
        <authorList>
            <person name="Hosoyama A."/>
            <person name="Uohara A."/>
            <person name="Ohji S."/>
            <person name="Ichikawa N."/>
        </authorList>
    </citation>
    <scope>NUCLEOTIDE SEQUENCE [LARGE SCALE GENOMIC DNA]</scope>
    <source>
        <strain evidence="9 10">NBRC 12865</strain>
    </source>
</reference>
<evidence type="ECO:0000256" key="5">
    <source>
        <dbReference type="ARBA" id="ARBA00023251"/>
    </source>
</evidence>
<dbReference type="InterPro" id="IPR045155">
    <property type="entry name" value="Beta-lactam_cat"/>
</dbReference>
<dbReference type="InterPro" id="IPR000871">
    <property type="entry name" value="Beta-lactam_class-A"/>
</dbReference>
<dbReference type="AlphaFoldDB" id="A0A4Y3REC6"/>
<evidence type="ECO:0000256" key="4">
    <source>
        <dbReference type="ARBA" id="ARBA00022801"/>
    </source>
</evidence>
<feature type="chain" id="PRO_5021255768" description="Beta-lactamase" evidence="7">
    <location>
        <begin position="44"/>
        <end position="312"/>
    </location>
</feature>
<accession>A0A4Y3REC6</accession>
<name>A0A4Y3REC6_9ACTN</name>
<feature type="signal peptide" evidence="7">
    <location>
        <begin position="1"/>
        <end position="43"/>
    </location>
</feature>
<dbReference type="NCBIfam" id="NF033103">
    <property type="entry name" value="bla_class_A"/>
    <property type="match status" value="1"/>
</dbReference>
<dbReference type="PANTHER" id="PTHR35333:SF3">
    <property type="entry name" value="BETA-LACTAMASE-TYPE TRANSPEPTIDASE FOLD CONTAINING PROTEIN"/>
    <property type="match status" value="1"/>
</dbReference>
<comment type="catalytic activity">
    <reaction evidence="6">
        <text>a beta-lactam + H2O = a substituted beta-amino acid</text>
        <dbReference type="Rhea" id="RHEA:20401"/>
        <dbReference type="ChEBI" id="CHEBI:15377"/>
        <dbReference type="ChEBI" id="CHEBI:35627"/>
        <dbReference type="ChEBI" id="CHEBI:140347"/>
        <dbReference type="EC" id="3.5.2.6"/>
    </reaction>
</comment>
<dbReference type="InterPro" id="IPR023650">
    <property type="entry name" value="Beta-lactam_class-A_AS"/>
</dbReference>
<comment type="caution">
    <text evidence="9">The sequence shown here is derived from an EMBL/GenBank/DDBJ whole genome shotgun (WGS) entry which is preliminary data.</text>
</comment>
<keyword evidence="7" id="KW-0732">Signal</keyword>
<dbReference type="GO" id="GO:0008800">
    <property type="term" value="F:beta-lactamase activity"/>
    <property type="evidence" value="ECO:0007669"/>
    <property type="project" value="UniProtKB-UniRule"/>
</dbReference>